<dbReference type="Proteomes" id="UP000011585">
    <property type="component" value="Unassembled WGS sequence"/>
</dbReference>
<name>E4NU43_HALBP</name>
<evidence type="ECO:0000313" key="4">
    <source>
        <dbReference type="Proteomes" id="UP000011585"/>
    </source>
</evidence>
<sequence>MGVETGDRETVRVAYVGFTKEYAPVSINGNATVD</sequence>
<evidence type="ECO:0000313" key="2">
    <source>
        <dbReference type="EMBL" id="ELY25566.1"/>
    </source>
</evidence>
<dbReference type="EMBL" id="CP001691">
    <property type="protein sequence ID" value="ADQ68563.1"/>
    <property type="molecule type" value="Genomic_DNA"/>
</dbReference>
<evidence type="ECO:0000313" key="1">
    <source>
        <dbReference type="EMBL" id="ADQ68563.1"/>
    </source>
</evidence>
<proteinExistence type="predicted"/>
<dbReference type="KEGG" id="hbo:Hbor_30260"/>
<geneLocation type="plasmid" evidence="1 3">
    <name>pHBOR01</name>
</geneLocation>
<keyword evidence="3" id="KW-1185">Reference proteome</keyword>
<keyword evidence="1" id="KW-0614">Plasmid</keyword>
<organism evidence="1 3">
    <name type="scientific">Halogeometricum borinquense (strain ATCC 700274 / DSM 11551 / JCM 10706 / KCTC 4070 / PR3)</name>
    <dbReference type="NCBI Taxonomy" id="469382"/>
    <lineage>
        <taxon>Archaea</taxon>
        <taxon>Methanobacteriati</taxon>
        <taxon>Methanobacteriota</taxon>
        <taxon>Stenosarchaea group</taxon>
        <taxon>Halobacteria</taxon>
        <taxon>Halobacteriales</taxon>
        <taxon>Haloferacaceae</taxon>
        <taxon>Halogeometricum</taxon>
    </lineage>
</organism>
<dbReference type="HOGENOM" id="CLU_3371291_0_0_2"/>
<reference evidence="3" key="1">
    <citation type="journal article" date="2009" name="Stand. Genomic Sci.">
        <title>Complete genome sequence of Halogeometricum borinquense type strain (PR3).</title>
        <authorList>
            <person name="Malfatti S."/>
            <person name="Tindall B.J."/>
            <person name="Schneider S."/>
            <person name="Fahnrich R."/>
            <person name="Lapidus A."/>
            <person name="Labuttii K."/>
            <person name="Copeland A."/>
            <person name="Glavina Del Rio T."/>
            <person name="Nolan M."/>
            <person name="Chen F."/>
            <person name="Lucas S."/>
            <person name="Tice H."/>
            <person name="Cheng J.F."/>
            <person name="Bruce D."/>
            <person name="Goodwin L."/>
            <person name="Pitluck S."/>
            <person name="Anderson I."/>
            <person name="Pati A."/>
            <person name="Ivanova N."/>
            <person name="Mavromatis K."/>
            <person name="Chen A."/>
            <person name="Palaniappan K."/>
            <person name="D'haeseleer P."/>
            <person name="Goker M."/>
            <person name="Bristow J."/>
            <person name="Eisen J.A."/>
            <person name="Markowitz V."/>
            <person name="Hugenholtz P."/>
            <person name="Kyrpides N.C."/>
            <person name="Klenk H.P."/>
            <person name="Chain P."/>
        </authorList>
    </citation>
    <scope>NUCLEOTIDE SEQUENCE [LARGE SCALE GENOMIC DNA]</scope>
    <source>
        <strain evidence="3">ATCC 700274 / DSM 11551 / JCM 10706 / KCTC 4070 / PR3</strain>
        <plasmid evidence="3">pHBOR01</plasmid>
    </source>
</reference>
<reference evidence="2 4" key="3">
    <citation type="journal article" date="2014" name="PLoS Genet.">
        <title>Phylogenetically driven sequencing of extremely halophilic archaea reveals strategies for static and dynamic osmo-response.</title>
        <authorList>
            <person name="Becker E.A."/>
            <person name="Seitzer P.M."/>
            <person name="Tritt A."/>
            <person name="Larsen D."/>
            <person name="Krusor M."/>
            <person name="Yao A.I."/>
            <person name="Wu D."/>
            <person name="Madern D."/>
            <person name="Eisen J.A."/>
            <person name="Darling A.E."/>
            <person name="Facciotti M.T."/>
        </authorList>
    </citation>
    <scope>NUCLEOTIDE SEQUENCE [LARGE SCALE GENOMIC DNA]</scope>
    <source>
        <strain evidence="2 4">DSM 11551</strain>
    </source>
</reference>
<dbReference type="AlphaFoldDB" id="E4NU43"/>
<gene>
    <name evidence="1" type="ordered locus">Hbor_30260</name>
    <name evidence="2" type="ORF">C499_13815</name>
</gene>
<evidence type="ECO:0000313" key="3">
    <source>
        <dbReference type="Proteomes" id="UP000006663"/>
    </source>
</evidence>
<protein>
    <submittedName>
        <fullName evidence="1">Uncharacterized protein</fullName>
    </submittedName>
</protein>
<accession>E4NU43</accession>
<reference evidence="1" key="2">
    <citation type="submission" date="2009-08" db="EMBL/GenBank/DDBJ databases">
        <title>The complete plasmid1 of Halogeometricum borinquense DSM 11551.</title>
        <authorList>
            <consortium name="US DOE Joint Genome Institute (JGI-PGF)"/>
            <person name="Lucas S."/>
            <person name="Copeland A."/>
            <person name="Lapidus A."/>
            <person name="Glavina del Rio T."/>
            <person name="Dalin E."/>
            <person name="Tice H."/>
            <person name="Bruce D."/>
            <person name="Goodwin L."/>
            <person name="Pitluck S."/>
            <person name="Kyrpides N."/>
            <person name="Mavromatis K."/>
            <person name="Mikhailova N."/>
            <person name="Anderson I."/>
            <person name="Brettin T."/>
            <person name="Detter J.C."/>
            <person name="Han C."/>
            <person name="Larimer F."/>
            <person name="Land M."/>
            <person name="Hauser L."/>
            <person name="Markowitz V."/>
            <person name="Cheng J.-F."/>
            <person name="Hugenholtz P."/>
            <person name="Woyke T."/>
            <person name="Wu D."/>
            <person name="Tindal B."/>
            <person name="Klenk H.-P."/>
            <person name="Eisen J.A."/>
        </authorList>
    </citation>
    <scope>NUCLEOTIDE SEQUENCE</scope>
    <source>
        <strain evidence="1">PR 3</strain>
        <plasmid evidence="1">pHBOR01</plasmid>
    </source>
</reference>
<dbReference type="Proteomes" id="UP000006663">
    <property type="component" value="Plasmid pHBOR01"/>
</dbReference>
<dbReference type="EMBL" id="AOHT01000044">
    <property type="protein sequence ID" value="ELY25566.1"/>
    <property type="molecule type" value="Genomic_DNA"/>
</dbReference>